<dbReference type="EMBL" id="CP111021">
    <property type="protein sequence ID" value="WAR17295.1"/>
    <property type="molecule type" value="Genomic_DNA"/>
</dbReference>
<proteinExistence type="predicted"/>
<keyword evidence="3" id="KW-1185">Reference proteome</keyword>
<protein>
    <submittedName>
        <fullName evidence="2">Uncharacterized protein</fullName>
    </submittedName>
</protein>
<evidence type="ECO:0000313" key="3">
    <source>
        <dbReference type="Proteomes" id="UP001164746"/>
    </source>
</evidence>
<accession>A0ABY7F562</accession>
<reference evidence="2" key="1">
    <citation type="submission" date="2022-11" db="EMBL/GenBank/DDBJ databases">
        <title>Centuries of genome instability and evolution in soft-shell clam transmissible cancer (bioRxiv).</title>
        <authorList>
            <person name="Hart S.F.M."/>
            <person name="Yonemitsu M.A."/>
            <person name="Giersch R.M."/>
            <person name="Beal B.F."/>
            <person name="Arriagada G."/>
            <person name="Davis B.W."/>
            <person name="Ostrander E.A."/>
            <person name="Goff S.P."/>
            <person name="Metzger M.J."/>
        </authorList>
    </citation>
    <scope>NUCLEOTIDE SEQUENCE</scope>
    <source>
        <strain evidence="2">MELC-2E11</strain>
        <tissue evidence="2">Siphon/mantle</tissue>
    </source>
</reference>
<evidence type="ECO:0000313" key="2">
    <source>
        <dbReference type="EMBL" id="WAR17295.1"/>
    </source>
</evidence>
<name>A0ABY7F562_MYAAR</name>
<evidence type="ECO:0000256" key="1">
    <source>
        <dbReference type="SAM" id="Coils"/>
    </source>
</evidence>
<dbReference type="Proteomes" id="UP001164746">
    <property type="component" value="Chromosome 10"/>
</dbReference>
<organism evidence="2 3">
    <name type="scientific">Mya arenaria</name>
    <name type="common">Soft-shell clam</name>
    <dbReference type="NCBI Taxonomy" id="6604"/>
    <lineage>
        <taxon>Eukaryota</taxon>
        <taxon>Metazoa</taxon>
        <taxon>Spiralia</taxon>
        <taxon>Lophotrochozoa</taxon>
        <taxon>Mollusca</taxon>
        <taxon>Bivalvia</taxon>
        <taxon>Autobranchia</taxon>
        <taxon>Heteroconchia</taxon>
        <taxon>Euheterodonta</taxon>
        <taxon>Imparidentia</taxon>
        <taxon>Neoheterodontei</taxon>
        <taxon>Myida</taxon>
        <taxon>Myoidea</taxon>
        <taxon>Myidae</taxon>
        <taxon>Mya</taxon>
    </lineage>
</organism>
<gene>
    <name evidence="2" type="ORF">MAR_031889</name>
</gene>
<keyword evidence="1" id="KW-0175">Coiled coil</keyword>
<feature type="coiled-coil region" evidence="1">
    <location>
        <begin position="119"/>
        <end position="153"/>
    </location>
</feature>
<sequence>MASAPASRRSTNKADGQIKTLKIQKLRNQQHKAETFANEEITKLEDAIEVKKKSLILAETFAEREISTLEAKIERKESTLNLVQRFADAEITRLELEDKEEPQFSDDNRTQSFFSLQSMEEIQDRYRFLEENNKNLREEIEKLKSHRHDLDCKQTPKKVNFLKKLAYVIKSS</sequence>